<reference evidence="2" key="1">
    <citation type="submission" date="2014-09" db="EMBL/GenBank/DDBJ databases">
        <authorList>
            <person name="Magalhaes I.L.F."/>
            <person name="Oliveira U."/>
            <person name="Santos F.R."/>
            <person name="Vidigal T.H.D.A."/>
            <person name="Brescovit A.D."/>
            <person name="Santos A.J."/>
        </authorList>
    </citation>
    <scope>NUCLEOTIDE SEQUENCE</scope>
    <source>
        <tissue evidence="2">Shoot tissue taken approximately 20 cm above the soil surface</tissue>
    </source>
</reference>
<reference evidence="2" key="2">
    <citation type="journal article" date="2015" name="Data Brief">
        <title>Shoot transcriptome of the giant reed, Arundo donax.</title>
        <authorList>
            <person name="Barrero R.A."/>
            <person name="Guerrero F.D."/>
            <person name="Moolhuijzen P."/>
            <person name="Goolsby J.A."/>
            <person name="Tidwell J."/>
            <person name="Bellgard S.E."/>
            <person name="Bellgard M.I."/>
        </authorList>
    </citation>
    <scope>NUCLEOTIDE SEQUENCE</scope>
    <source>
        <tissue evidence="2">Shoot tissue taken approximately 20 cm above the soil surface</tissue>
    </source>
</reference>
<feature type="transmembrane region" description="Helical" evidence="1">
    <location>
        <begin position="9"/>
        <end position="28"/>
    </location>
</feature>
<protein>
    <submittedName>
        <fullName evidence="2">Uncharacterized protein</fullName>
    </submittedName>
</protein>
<keyword evidence="1" id="KW-1133">Transmembrane helix</keyword>
<evidence type="ECO:0000256" key="1">
    <source>
        <dbReference type="SAM" id="Phobius"/>
    </source>
</evidence>
<dbReference type="AlphaFoldDB" id="A0A0A8Y8X8"/>
<proteinExistence type="predicted"/>
<evidence type="ECO:0000313" key="2">
    <source>
        <dbReference type="EMBL" id="JAD21718.1"/>
    </source>
</evidence>
<name>A0A0A8Y8X8_ARUDO</name>
<sequence>MIHPRTGRLCYLSLNFGTIHLFILLWVVHHLKPYMVMSLAWGLFLIWI</sequence>
<accession>A0A0A8Y8X8</accession>
<keyword evidence="1" id="KW-0812">Transmembrane</keyword>
<dbReference type="EMBL" id="GBRH01276177">
    <property type="protein sequence ID" value="JAD21718.1"/>
    <property type="molecule type" value="Transcribed_RNA"/>
</dbReference>
<organism evidence="2">
    <name type="scientific">Arundo donax</name>
    <name type="common">Giant reed</name>
    <name type="synonym">Donax arundinaceus</name>
    <dbReference type="NCBI Taxonomy" id="35708"/>
    <lineage>
        <taxon>Eukaryota</taxon>
        <taxon>Viridiplantae</taxon>
        <taxon>Streptophyta</taxon>
        <taxon>Embryophyta</taxon>
        <taxon>Tracheophyta</taxon>
        <taxon>Spermatophyta</taxon>
        <taxon>Magnoliopsida</taxon>
        <taxon>Liliopsida</taxon>
        <taxon>Poales</taxon>
        <taxon>Poaceae</taxon>
        <taxon>PACMAD clade</taxon>
        <taxon>Arundinoideae</taxon>
        <taxon>Arundineae</taxon>
        <taxon>Arundo</taxon>
    </lineage>
</organism>
<keyword evidence="1" id="KW-0472">Membrane</keyword>